<organism evidence="1 2">
    <name type="scientific">Puccinia graminis f. sp. tritici</name>
    <dbReference type="NCBI Taxonomy" id="56615"/>
    <lineage>
        <taxon>Eukaryota</taxon>
        <taxon>Fungi</taxon>
        <taxon>Dikarya</taxon>
        <taxon>Basidiomycota</taxon>
        <taxon>Pucciniomycotina</taxon>
        <taxon>Pucciniomycetes</taxon>
        <taxon>Pucciniales</taxon>
        <taxon>Pucciniaceae</taxon>
        <taxon>Puccinia</taxon>
    </lineage>
</organism>
<proteinExistence type="predicted"/>
<gene>
    <name evidence="1" type="ORF">PGT21_037053</name>
</gene>
<name>A0A5B0R3A7_PUCGR</name>
<keyword evidence="2" id="KW-1185">Reference proteome</keyword>
<dbReference type="Proteomes" id="UP000324748">
    <property type="component" value="Unassembled WGS sequence"/>
</dbReference>
<accession>A0A5B0R3A7</accession>
<comment type="caution">
    <text evidence="1">The sequence shown here is derived from an EMBL/GenBank/DDBJ whole genome shotgun (WGS) entry which is preliminary data.</text>
</comment>
<evidence type="ECO:0000313" key="1">
    <source>
        <dbReference type="EMBL" id="KAA1120042.1"/>
    </source>
</evidence>
<evidence type="ECO:0000313" key="2">
    <source>
        <dbReference type="Proteomes" id="UP000324748"/>
    </source>
</evidence>
<dbReference type="EMBL" id="VSWC01000001">
    <property type="protein sequence ID" value="KAA1120042.1"/>
    <property type="molecule type" value="Genomic_DNA"/>
</dbReference>
<sequence>MDFHKFTAQDPRGEEGDVAGLSRFVVAGLSTGLADDRALLRNPSPAHREAHRSCFVITFTRGAVGPPKKHHSFFELFIIGVHHHLILTGC</sequence>
<reference evidence="1 2" key="1">
    <citation type="submission" date="2019-05" db="EMBL/GenBank/DDBJ databases">
        <title>Emergence of the Ug99 lineage of the wheat stem rust pathogen through somatic hybridization.</title>
        <authorList>
            <person name="Li F."/>
            <person name="Upadhyaya N.M."/>
            <person name="Sperschneider J."/>
            <person name="Matny O."/>
            <person name="Nguyen-Phuc H."/>
            <person name="Mago R."/>
            <person name="Raley C."/>
            <person name="Miller M.E."/>
            <person name="Silverstein K.A.T."/>
            <person name="Henningsen E."/>
            <person name="Hirsch C.D."/>
            <person name="Visser B."/>
            <person name="Pretorius Z.A."/>
            <person name="Steffenson B.J."/>
            <person name="Schwessinger B."/>
            <person name="Dodds P.N."/>
            <person name="Figueroa M."/>
        </authorList>
    </citation>
    <scope>NUCLEOTIDE SEQUENCE [LARGE SCALE GENOMIC DNA]</scope>
    <source>
        <strain evidence="1">21-0</strain>
    </source>
</reference>
<dbReference type="AlphaFoldDB" id="A0A5B0R3A7"/>
<protein>
    <submittedName>
        <fullName evidence="1">Uncharacterized protein</fullName>
    </submittedName>
</protein>